<keyword evidence="2" id="KW-1185">Reference proteome</keyword>
<protein>
    <submittedName>
        <fullName evidence="1">Uncharacterized protein</fullName>
    </submittedName>
</protein>
<dbReference type="Proteomes" id="UP001250181">
    <property type="component" value="Unassembled WGS sequence"/>
</dbReference>
<evidence type="ECO:0000313" key="2">
    <source>
        <dbReference type="Proteomes" id="UP001250181"/>
    </source>
</evidence>
<sequence length="44" mass="4258">MSEHFGARHAACVSTPEAAAPAGVASARDAIGGPLAARTPGDVI</sequence>
<organism evidence="1 2">
    <name type="scientific">Streptomyces tamarix</name>
    <dbReference type="NCBI Taxonomy" id="3078565"/>
    <lineage>
        <taxon>Bacteria</taxon>
        <taxon>Bacillati</taxon>
        <taxon>Actinomycetota</taxon>
        <taxon>Actinomycetes</taxon>
        <taxon>Kitasatosporales</taxon>
        <taxon>Streptomycetaceae</taxon>
        <taxon>Streptomyces</taxon>
    </lineage>
</organism>
<reference evidence="1 2" key="1">
    <citation type="submission" date="2023-09" db="EMBL/GenBank/DDBJ databases">
        <title>Streptomyces sp. nov.: A antagonism against Alternaria gaisen Producing Streptochlin, Isolated from Tamarix root soil.</title>
        <authorList>
            <person name="Chen Y."/>
        </authorList>
    </citation>
    <scope>NUCLEOTIDE SEQUENCE [LARGE SCALE GENOMIC DNA]</scope>
    <source>
        <strain evidence="1 2">TRM76323</strain>
    </source>
</reference>
<name>A0ABU3QT26_9ACTN</name>
<dbReference type="EMBL" id="JAWCTQ010000050">
    <property type="protein sequence ID" value="MDT9685917.1"/>
    <property type="molecule type" value="Genomic_DNA"/>
</dbReference>
<proteinExistence type="predicted"/>
<dbReference type="RefSeq" id="WP_315880953.1">
    <property type="nucleotide sequence ID" value="NZ_JAWCTQ010000050.1"/>
</dbReference>
<evidence type="ECO:0000313" key="1">
    <source>
        <dbReference type="EMBL" id="MDT9685917.1"/>
    </source>
</evidence>
<accession>A0ABU3QT26</accession>
<comment type="caution">
    <text evidence="1">The sequence shown here is derived from an EMBL/GenBank/DDBJ whole genome shotgun (WGS) entry which is preliminary data.</text>
</comment>
<gene>
    <name evidence="1" type="ORF">RND61_28180</name>
</gene>